<feature type="region of interest" description="Disordered" evidence="1">
    <location>
        <begin position="33"/>
        <end position="73"/>
    </location>
</feature>
<accession>A0ABN3PCJ3</accession>
<dbReference type="EMBL" id="BAAARI010000011">
    <property type="protein sequence ID" value="GAA2575508.1"/>
    <property type="molecule type" value="Genomic_DNA"/>
</dbReference>
<sequence length="163" mass="17072">MNILGDAALSAPRKITIASALLLGAVGIAGCSSPSTSNGTADAPAQQQTQEQQQPLDLTGEWKQSNSNDPDSYQAATITADALTINWVSDGGSTTALYWAGTYTAPAEPADTYTWDSANDTTKTDTALLASGDPTKTFTYVDGKLSYDVTAMGVTKKVELQRQ</sequence>
<keyword evidence="3" id="KW-1185">Reference proteome</keyword>
<proteinExistence type="predicted"/>
<feature type="compositionally biased region" description="Polar residues" evidence="1">
    <location>
        <begin position="62"/>
        <end position="73"/>
    </location>
</feature>
<dbReference type="Proteomes" id="UP001500274">
    <property type="component" value="Unassembled WGS sequence"/>
</dbReference>
<evidence type="ECO:0000313" key="2">
    <source>
        <dbReference type="EMBL" id="GAA2575508.1"/>
    </source>
</evidence>
<evidence type="ECO:0000256" key="1">
    <source>
        <dbReference type="SAM" id="MobiDB-lite"/>
    </source>
</evidence>
<protein>
    <recommendedName>
        <fullName evidence="4">Lipoprotein</fullName>
    </recommendedName>
</protein>
<organism evidence="2 3">
    <name type="scientific">Microbacterium binotii</name>
    <dbReference type="NCBI Taxonomy" id="462710"/>
    <lineage>
        <taxon>Bacteria</taxon>
        <taxon>Bacillati</taxon>
        <taxon>Actinomycetota</taxon>
        <taxon>Actinomycetes</taxon>
        <taxon>Micrococcales</taxon>
        <taxon>Microbacteriaceae</taxon>
        <taxon>Microbacterium</taxon>
    </lineage>
</organism>
<name>A0ABN3PCJ3_9MICO</name>
<reference evidence="2 3" key="1">
    <citation type="journal article" date="2019" name="Int. J. Syst. Evol. Microbiol.">
        <title>The Global Catalogue of Microorganisms (GCM) 10K type strain sequencing project: providing services to taxonomists for standard genome sequencing and annotation.</title>
        <authorList>
            <consortium name="The Broad Institute Genomics Platform"/>
            <consortium name="The Broad Institute Genome Sequencing Center for Infectious Disease"/>
            <person name="Wu L."/>
            <person name="Ma J."/>
        </authorList>
    </citation>
    <scope>NUCLEOTIDE SEQUENCE [LARGE SCALE GENOMIC DNA]</scope>
    <source>
        <strain evidence="2 3">JCM 16365</strain>
    </source>
</reference>
<dbReference type="RefSeq" id="WP_344227979.1">
    <property type="nucleotide sequence ID" value="NZ_BAAARI010000011.1"/>
</dbReference>
<gene>
    <name evidence="2" type="ORF">GCM10009862_13400</name>
</gene>
<comment type="caution">
    <text evidence="2">The sequence shown here is derived from an EMBL/GenBank/DDBJ whole genome shotgun (WGS) entry which is preliminary data.</text>
</comment>
<evidence type="ECO:0000313" key="3">
    <source>
        <dbReference type="Proteomes" id="UP001500274"/>
    </source>
</evidence>
<evidence type="ECO:0008006" key="4">
    <source>
        <dbReference type="Google" id="ProtNLM"/>
    </source>
</evidence>